<name>A2FMI4_TRIV3</name>
<dbReference type="InterPro" id="IPR027417">
    <property type="entry name" value="P-loop_NTPase"/>
</dbReference>
<dbReference type="GO" id="GO:0016020">
    <property type="term" value="C:membrane"/>
    <property type="evidence" value="ECO:0000318"/>
    <property type="project" value="GO_Central"/>
</dbReference>
<dbReference type="Pfam" id="PF00071">
    <property type="entry name" value="Ras"/>
    <property type="match status" value="1"/>
</dbReference>
<organism evidence="2 3">
    <name type="scientific">Trichomonas vaginalis (strain ATCC PRA-98 / G3)</name>
    <dbReference type="NCBI Taxonomy" id="412133"/>
    <lineage>
        <taxon>Eukaryota</taxon>
        <taxon>Metamonada</taxon>
        <taxon>Parabasalia</taxon>
        <taxon>Trichomonadida</taxon>
        <taxon>Trichomonadidae</taxon>
        <taxon>Trichomonas</taxon>
    </lineage>
</organism>
<dbReference type="EMBL" id="DS113887">
    <property type="protein sequence ID" value="EAX93883.1"/>
    <property type="molecule type" value="Genomic_DNA"/>
</dbReference>
<dbReference type="GO" id="GO:0006887">
    <property type="term" value="P:exocytosis"/>
    <property type="evidence" value="ECO:0000318"/>
    <property type="project" value="GO_Central"/>
</dbReference>
<reference evidence="2" key="1">
    <citation type="submission" date="2006-10" db="EMBL/GenBank/DDBJ databases">
        <authorList>
            <person name="Amadeo P."/>
            <person name="Zhao Q."/>
            <person name="Wortman J."/>
            <person name="Fraser-Liggett C."/>
            <person name="Carlton J."/>
        </authorList>
    </citation>
    <scope>NUCLEOTIDE SEQUENCE</scope>
    <source>
        <strain evidence="2">G3</strain>
    </source>
</reference>
<dbReference type="PROSITE" id="PS51419">
    <property type="entry name" value="RAB"/>
    <property type="match status" value="1"/>
</dbReference>
<dbReference type="Proteomes" id="UP000001542">
    <property type="component" value="Unassembled WGS sequence"/>
</dbReference>
<dbReference type="PRINTS" id="PR00449">
    <property type="entry name" value="RASTRNSFRMNG"/>
</dbReference>
<dbReference type="SMART" id="SM00175">
    <property type="entry name" value="RAB"/>
    <property type="match status" value="1"/>
</dbReference>
<dbReference type="RefSeq" id="XP_001306813.1">
    <property type="nucleotide sequence ID" value="XM_001306812.1"/>
</dbReference>
<dbReference type="SMART" id="SM00174">
    <property type="entry name" value="RHO"/>
    <property type="match status" value="1"/>
</dbReference>
<dbReference type="CDD" id="cd00154">
    <property type="entry name" value="Rab"/>
    <property type="match status" value="1"/>
</dbReference>
<dbReference type="STRING" id="5722.A2FMI4"/>
<dbReference type="FunFam" id="3.40.50.300:FF:002280">
    <property type="entry name" value="Small GTP-binding protein, putative"/>
    <property type="match status" value="1"/>
</dbReference>
<dbReference type="SUPFAM" id="SSF52540">
    <property type="entry name" value="P-loop containing nucleoside triphosphate hydrolases"/>
    <property type="match status" value="1"/>
</dbReference>
<accession>A2FMI4</accession>
<dbReference type="Gene3D" id="3.40.50.300">
    <property type="entry name" value="P-loop containing nucleotide triphosphate hydrolases"/>
    <property type="match status" value="1"/>
</dbReference>
<dbReference type="VEuPathDB" id="TrichDB:TVAGG3_0054350"/>
<evidence type="ECO:0000256" key="1">
    <source>
        <dbReference type="ARBA" id="ARBA00022741"/>
    </source>
</evidence>
<dbReference type="SMART" id="SM00173">
    <property type="entry name" value="RAS"/>
    <property type="match status" value="1"/>
</dbReference>
<reference evidence="2" key="2">
    <citation type="journal article" date="2007" name="Science">
        <title>Draft genome sequence of the sexually transmitted pathogen Trichomonas vaginalis.</title>
        <authorList>
            <person name="Carlton J.M."/>
            <person name="Hirt R.P."/>
            <person name="Silva J.C."/>
            <person name="Delcher A.L."/>
            <person name="Schatz M."/>
            <person name="Zhao Q."/>
            <person name="Wortman J.R."/>
            <person name="Bidwell S.L."/>
            <person name="Alsmark U.C.M."/>
            <person name="Besteiro S."/>
            <person name="Sicheritz-Ponten T."/>
            <person name="Noel C.J."/>
            <person name="Dacks J.B."/>
            <person name="Foster P.G."/>
            <person name="Simillion C."/>
            <person name="Van de Peer Y."/>
            <person name="Miranda-Saavedra D."/>
            <person name="Barton G.J."/>
            <person name="Westrop G.D."/>
            <person name="Mueller S."/>
            <person name="Dessi D."/>
            <person name="Fiori P.L."/>
            <person name="Ren Q."/>
            <person name="Paulsen I."/>
            <person name="Zhang H."/>
            <person name="Bastida-Corcuera F.D."/>
            <person name="Simoes-Barbosa A."/>
            <person name="Brown M.T."/>
            <person name="Hayes R.D."/>
            <person name="Mukherjee M."/>
            <person name="Okumura C.Y."/>
            <person name="Schneider R."/>
            <person name="Smith A.J."/>
            <person name="Vanacova S."/>
            <person name="Villalvazo M."/>
            <person name="Haas B.J."/>
            <person name="Pertea M."/>
            <person name="Feldblyum T.V."/>
            <person name="Utterback T.R."/>
            <person name="Shu C.L."/>
            <person name="Osoegawa K."/>
            <person name="de Jong P.J."/>
            <person name="Hrdy I."/>
            <person name="Horvathova L."/>
            <person name="Zubacova Z."/>
            <person name="Dolezal P."/>
            <person name="Malik S.B."/>
            <person name="Logsdon J.M. Jr."/>
            <person name="Henze K."/>
            <person name="Gupta A."/>
            <person name="Wang C.C."/>
            <person name="Dunne R.L."/>
            <person name="Upcroft J.A."/>
            <person name="Upcroft P."/>
            <person name="White O."/>
            <person name="Salzberg S.L."/>
            <person name="Tang P."/>
            <person name="Chiu C.-H."/>
            <person name="Lee Y.-S."/>
            <person name="Embley T.M."/>
            <person name="Coombs G.H."/>
            <person name="Mottram J.C."/>
            <person name="Tachezy J."/>
            <person name="Fraser-Liggett C.M."/>
            <person name="Johnson P.J."/>
        </authorList>
    </citation>
    <scope>NUCLEOTIDE SEQUENCE [LARGE SCALE GENOMIC DNA]</scope>
    <source>
        <strain evidence="2">G3</strain>
    </source>
</reference>
<dbReference type="InParanoid" id="A2FMI4"/>
<dbReference type="KEGG" id="tva:4751608"/>
<dbReference type="AlphaFoldDB" id="A2FMI4"/>
<sequence length="198" mass="22061">MIVNQQQASATLKVILAGPHNAGKTMFLWRWSSKSGEFNAGPTIGADFACRDVIRGKKKYKIHLWDTAGQEAYHSITAPYFRSCSAVLLMFDLTDRTSFESLDYWLNNINNNAITSPIIYLIGNKLDDPNQAVGDYEIIQYARVHGLKPFKASAKNDINIEQIHNDMVDSIIAANSLTPVQYVSLSNPKKKSDNGDCC</sequence>
<dbReference type="GO" id="GO:0005525">
    <property type="term" value="F:GTP binding"/>
    <property type="evidence" value="ECO:0007669"/>
    <property type="project" value="InterPro"/>
</dbReference>
<dbReference type="NCBIfam" id="TIGR00231">
    <property type="entry name" value="small_GTP"/>
    <property type="match status" value="1"/>
</dbReference>
<evidence type="ECO:0000313" key="2">
    <source>
        <dbReference type="EMBL" id="EAX93883.1"/>
    </source>
</evidence>
<dbReference type="PANTHER" id="PTHR47978">
    <property type="match status" value="1"/>
</dbReference>
<dbReference type="eggNOG" id="KOG0078">
    <property type="taxonomic scope" value="Eukaryota"/>
</dbReference>
<evidence type="ECO:0000313" key="3">
    <source>
        <dbReference type="Proteomes" id="UP000001542"/>
    </source>
</evidence>
<dbReference type="VEuPathDB" id="TrichDB:TVAG_032690"/>
<dbReference type="SMART" id="SM00176">
    <property type="entry name" value="RAN"/>
    <property type="match status" value="1"/>
</dbReference>
<dbReference type="SMR" id="A2FMI4"/>
<keyword evidence="1" id="KW-0547">Nucleotide-binding</keyword>
<dbReference type="GO" id="GO:0003924">
    <property type="term" value="F:GTPase activity"/>
    <property type="evidence" value="ECO:0007669"/>
    <property type="project" value="InterPro"/>
</dbReference>
<keyword evidence="3" id="KW-1185">Reference proteome</keyword>
<protein>
    <submittedName>
        <fullName evidence="2">Small GTP-binding protein, putative</fullName>
    </submittedName>
</protein>
<dbReference type="InterPro" id="IPR005225">
    <property type="entry name" value="Small_GTP-bd"/>
</dbReference>
<dbReference type="InterPro" id="IPR001806">
    <property type="entry name" value="Small_GTPase"/>
</dbReference>
<proteinExistence type="predicted"/>
<gene>
    <name evidence="2" type="ORF">TVAG_032690</name>
</gene>
<dbReference type="OrthoDB" id="9989112at2759"/>